<evidence type="ECO:0000259" key="6">
    <source>
        <dbReference type="PROSITE" id="PS50011"/>
    </source>
</evidence>
<dbReference type="EC" id="2.7.11.1" evidence="1"/>
<dbReference type="GO" id="GO:0005524">
    <property type="term" value="F:ATP binding"/>
    <property type="evidence" value="ECO:0007669"/>
    <property type="project" value="UniProtKB-KW"/>
</dbReference>
<proteinExistence type="predicted"/>
<dbReference type="Gene3D" id="1.10.510.10">
    <property type="entry name" value="Transferase(Phosphotransferase) domain 1"/>
    <property type="match status" value="2"/>
</dbReference>
<keyword evidence="3" id="KW-0547">Nucleotide-binding</keyword>
<dbReference type="InterPro" id="IPR027417">
    <property type="entry name" value="P-loop_NTPase"/>
</dbReference>
<evidence type="ECO:0000256" key="1">
    <source>
        <dbReference type="ARBA" id="ARBA00012513"/>
    </source>
</evidence>
<dbReference type="InParanoid" id="D2VP48"/>
<dbReference type="InterPro" id="IPR050660">
    <property type="entry name" value="NEK_Ser/Thr_kinase"/>
</dbReference>
<protein>
    <recommendedName>
        <fullName evidence="1">non-specific serine/threonine protein kinase</fullName>
        <ecNumber evidence="1">2.7.11.1</ecNumber>
    </recommendedName>
</protein>
<reference evidence="7 8" key="1">
    <citation type="journal article" date="2010" name="Cell">
        <title>The genome of Naegleria gruberi illuminates early eukaryotic versatility.</title>
        <authorList>
            <person name="Fritz-Laylin L.K."/>
            <person name="Prochnik S.E."/>
            <person name="Ginger M.L."/>
            <person name="Dacks J.B."/>
            <person name="Carpenter M.L."/>
            <person name="Field M.C."/>
            <person name="Kuo A."/>
            <person name="Paredez A."/>
            <person name="Chapman J."/>
            <person name="Pham J."/>
            <person name="Shu S."/>
            <person name="Neupane R."/>
            <person name="Cipriano M."/>
            <person name="Mancuso J."/>
            <person name="Tu H."/>
            <person name="Salamov A."/>
            <person name="Lindquist E."/>
            <person name="Shapiro H."/>
            <person name="Lucas S."/>
            <person name="Grigoriev I.V."/>
            <person name="Cande W.Z."/>
            <person name="Fulton C."/>
            <person name="Rokhsar D.S."/>
            <person name="Dawson S.C."/>
        </authorList>
    </citation>
    <scope>NUCLEOTIDE SEQUENCE [LARGE SCALE GENOMIC DNA]</scope>
    <source>
        <strain evidence="7 8">NEG-M</strain>
    </source>
</reference>
<dbReference type="RefSeq" id="XP_002674113.1">
    <property type="nucleotide sequence ID" value="XM_002674067.1"/>
</dbReference>
<evidence type="ECO:0000313" key="8">
    <source>
        <dbReference type="Proteomes" id="UP000006671"/>
    </source>
</evidence>
<evidence type="ECO:0000256" key="5">
    <source>
        <dbReference type="ARBA" id="ARBA00022840"/>
    </source>
</evidence>
<dbReference type="InterPro" id="IPR011009">
    <property type="entry name" value="Kinase-like_dom_sf"/>
</dbReference>
<accession>D2VP48</accession>
<dbReference type="KEGG" id="ngr:NAEGRDRAFT_70730"/>
<dbReference type="PROSITE" id="PS50011">
    <property type="entry name" value="PROTEIN_KINASE_DOM"/>
    <property type="match status" value="2"/>
</dbReference>
<keyword evidence="5" id="KW-0067">ATP-binding</keyword>
<dbReference type="PANTHER" id="PTHR43671:SF13">
    <property type="entry name" value="SERINE_THREONINE-PROTEIN KINASE NEK2"/>
    <property type="match status" value="1"/>
</dbReference>
<evidence type="ECO:0000256" key="2">
    <source>
        <dbReference type="ARBA" id="ARBA00022679"/>
    </source>
</evidence>
<dbReference type="OrthoDB" id="69842at2759"/>
<organism evidence="8">
    <name type="scientific">Naegleria gruberi</name>
    <name type="common">Amoeba</name>
    <dbReference type="NCBI Taxonomy" id="5762"/>
    <lineage>
        <taxon>Eukaryota</taxon>
        <taxon>Discoba</taxon>
        <taxon>Heterolobosea</taxon>
        <taxon>Tetramitia</taxon>
        <taxon>Eutetramitia</taxon>
        <taxon>Vahlkampfiidae</taxon>
        <taxon>Naegleria</taxon>
    </lineage>
</organism>
<dbReference type="GO" id="GO:0004674">
    <property type="term" value="F:protein serine/threonine kinase activity"/>
    <property type="evidence" value="ECO:0007669"/>
    <property type="project" value="UniProtKB-EC"/>
</dbReference>
<keyword evidence="2" id="KW-0808">Transferase</keyword>
<evidence type="ECO:0000313" key="7">
    <source>
        <dbReference type="EMBL" id="EFC41369.1"/>
    </source>
</evidence>
<dbReference type="Pfam" id="PF00350">
    <property type="entry name" value="Dynamin_N"/>
    <property type="match status" value="1"/>
</dbReference>
<dbReference type="Pfam" id="PF00069">
    <property type="entry name" value="Pkinase"/>
    <property type="match status" value="2"/>
</dbReference>
<dbReference type="eggNOG" id="KOG0575">
    <property type="taxonomic scope" value="Eukaryota"/>
</dbReference>
<evidence type="ECO:0000256" key="3">
    <source>
        <dbReference type="ARBA" id="ARBA00022741"/>
    </source>
</evidence>
<dbReference type="EMBL" id="GG738886">
    <property type="protein sequence ID" value="EFC41369.1"/>
    <property type="molecule type" value="Genomic_DNA"/>
</dbReference>
<gene>
    <name evidence="7" type="ORF">NAEGRDRAFT_70730</name>
</gene>
<evidence type="ECO:0000256" key="4">
    <source>
        <dbReference type="ARBA" id="ARBA00022777"/>
    </source>
</evidence>
<dbReference type="Gene3D" id="3.40.50.300">
    <property type="entry name" value="P-loop containing nucleotide triphosphate hydrolases"/>
    <property type="match status" value="1"/>
</dbReference>
<dbReference type="Proteomes" id="UP000006671">
    <property type="component" value="Unassembled WGS sequence"/>
</dbReference>
<dbReference type="AlphaFoldDB" id="D2VP48"/>
<dbReference type="SUPFAM" id="SSF56112">
    <property type="entry name" value="Protein kinase-like (PK-like)"/>
    <property type="match status" value="2"/>
</dbReference>
<dbReference type="InterPro" id="IPR008266">
    <property type="entry name" value="Tyr_kinase_AS"/>
</dbReference>
<dbReference type="GeneID" id="8850660"/>
<dbReference type="CDD" id="cd00180">
    <property type="entry name" value="PKc"/>
    <property type="match status" value="1"/>
</dbReference>
<dbReference type="CDD" id="cd00882">
    <property type="entry name" value="Ras_like_GTPase"/>
    <property type="match status" value="1"/>
</dbReference>
<keyword evidence="8" id="KW-1185">Reference proteome</keyword>
<dbReference type="PROSITE" id="PS00109">
    <property type="entry name" value="PROTEIN_KINASE_TYR"/>
    <property type="match status" value="1"/>
</dbReference>
<sequence length="1220" mass="139936">MVSTLDIINFAVSLCHERLTPCCRWCKCCDLLGSHVVGSSSGFYCSRCLDFLKLNPSEQVNTIDTSNIKRYLASFIDLDPGFLTDEIEWSKNALNTIKSMSNNGNESILEPLYAVCLSLQGRHKEALNIASDIKLREIIVTKFWDKLSVHYELIRGEMAQWRTSKESLIEITNQLYNFNNVIQHLLTFKKPLDSTFKITLVGGSSVGKSTVINSILGGLVLHSDVLPSTSGVIICENGNKVEYYRLSQQLERVTELDEQSFSSDANFDSDFSEDLNDEFEQKIFSIQLPGYELLQLDINLCDTAGINQKNCEAIDSNTLEFVENSDVVICVVDFTNIQYPDRDINISKNKLFQQIEKFMVVNSEKFKKKIANSHIISSDIKDKLYFEDILDVGEYNERVVSRVVNCLLLRLVNIQSIQLLFLTKLGDFLHYDFANPKNELPNPVDQKNDIIERSKLTNFGFWESTISSKIRNIGGFFSLLFQLKQPHFGNGERKKKVGKDDIDHQIDSVVRLFPDIMLSKMKTLAESIIDREYQERMVAFNILKASGATDIGNNEIPFNISDLDELMKNYVETYFFANKVFYKDKLPELTNPIGSGAYGTVYRIFWNNQNKVVKVIPRAKQDYPFYREVFILIFLNIKYKLKELAQVETILRDENNTIYIIQDELDQNLAEWNQTNPSRFQKIKILIQIADALKKVHAFNIVHRDISAKNIMISSNVVTLVDFGFGKICLGEDNSSGGTTFFRSPQVAEGGLYTYKCDIYSFGKLLEYCGIDQEFSNLCHRCTAREEEHRPDNWDIIIQEMKSKLFQIVSFSPKQIEANHNVKMILLVKGNLQNIHELLLIQGNNNIVATVFSCKELSHASDIEKYVEIVWEFCEDFLENINEDEVNLKFGEVVIGNIEVVCKISRNSELMSGYEIRDVDFISTIIKTHAYYSTPCYHYALELVIGCNCNQIISLLSPDTIPLATHLLPDLDLIDLKRLYVVSYLILHERYVERNTSPIFISFPDDYLFESLYFQLTNLGNDLYVPIQCKIIRESGDFIIETPNGDSLSNYYLSKMIPNDRISLIKRVGQTFCFLHRHNLVYTCLDFSNIINDNGIWKLAFMSLSNLGDGSEIQTVAGTMDSYIPPEMIEGIDYSQESDLYSFGMFCLHILDGCVEGDIEKRIEGVKVYENTCDIKPLQQILRGVLRYNKKERIKSEMLGNLLESVVIYDFCRKPFYKCC</sequence>
<feature type="domain" description="Protein kinase" evidence="6">
    <location>
        <begin position="939"/>
        <end position="1217"/>
    </location>
</feature>
<dbReference type="InterPro" id="IPR000719">
    <property type="entry name" value="Prot_kinase_dom"/>
</dbReference>
<dbReference type="PANTHER" id="PTHR43671">
    <property type="entry name" value="SERINE/THREONINE-PROTEIN KINASE NEK"/>
    <property type="match status" value="1"/>
</dbReference>
<dbReference type="VEuPathDB" id="AmoebaDB:NAEGRDRAFT_70730"/>
<feature type="domain" description="Protein kinase" evidence="6">
    <location>
        <begin position="587"/>
        <end position="839"/>
    </location>
</feature>
<keyword evidence="4" id="KW-0418">Kinase</keyword>
<name>D2VP48_NAEGR</name>
<dbReference type="SUPFAM" id="SSF52540">
    <property type="entry name" value="P-loop containing nucleoside triphosphate hydrolases"/>
    <property type="match status" value="1"/>
</dbReference>
<dbReference type="InterPro" id="IPR045063">
    <property type="entry name" value="Dynamin_N"/>
</dbReference>